<dbReference type="AlphaFoldDB" id="A0A1I2R4Z3"/>
<dbReference type="InterPro" id="IPR005814">
    <property type="entry name" value="Aminotrans_3"/>
</dbReference>
<keyword evidence="5" id="KW-1185">Reference proteome</keyword>
<dbReference type="GO" id="GO:0030170">
    <property type="term" value="F:pyridoxal phosphate binding"/>
    <property type="evidence" value="ECO:0007669"/>
    <property type="project" value="InterPro"/>
</dbReference>
<protein>
    <submittedName>
        <fullName evidence="4">Glutamate-1-semialdehyde 2,1-aminomutase</fullName>
    </submittedName>
</protein>
<evidence type="ECO:0000256" key="3">
    <source>
        <dbReference type="RuleBase" id="RU003560"/>
    </source>
</evidence>
<dbReference type="CDD" id="cd00610">
    <property type="entry name" value="OAT_like"/>
    <property type="match status" value="1"/>
</dbReference>
<dbReference type="EMBL" id="FOOY01000008">
    <property type="protein sequence ID" value="SFG32846.1"/>
    <property type="molecule type" value="Genomic_DNA"/>
</dbReference>
<dbReference type="InterPro" id="IPR015424">
    <property type="entry name" value="PyrdxlP-dep_Trfase"/>
</dbReference>
<dbReference type="Proteomes" id="UP000198752">
    <property type="component" value="Unassembled WGS sequence"/>
</dbReference>
<name>A0A1I2R4Z3_9BACL</name>
<dbReference type="SUPFAM" id="SSF53383">
    <property type="entry name" value="PLP-dependent transferases"/>
    <property type="match status" value="1"/>
</dbReference>
<dbReference type="GO" id="GO:0008483">
    <property type="term" value="F:transaminase activity"/>
    <property type="evidence" value="ECO:0007669"/>
    <property type="project" value="InterPro"/>
</dbReference>
<evidence type="ECO:0000313" key="4">
    <source>
        <dbReference type="EMBL" id="SFG32846.1"/>
    </source>
</evidence>
<accession>A0A1I2R4Z3</accession>
<dbReference type="PANTHER" id="PTHR43713:SF3">
    <property type="entry name" value="GLUTAMATE-1-SEMIALDEHYDE 2,1-AMINOMUTASE 1, CHLOROPLASTIC-RELATED"/>
    <property type="match status" value="1"/>
</dbReference>
<evidence type="ECO:0000256" key="1">
    <source>
        <dbReference type="ARBA" id="ARBA00001933"/>
    </source>
</evidence>
<reference evidence="5" key="1">
    <citation type="submission" date="2016-10" db="EMBL/GenBank/DDBJ databases">
        <authorList>
            <person name="Varghese N."/>
            <person name="Submissions S."/>
        </authorList>
    </citation>
    <scope>NUCLEOTIDE SEQUENCE [LARGE SCALE GENOMIC DNA]</scope>
    <source>
        <strain evidence="5">ATCC 700379</strain>
    </source>
</reference>
<dbReference type="InterPro" id="IPR015422">
    <property type="entry name" value="PyrdxlP-dep_Trfase_small"/>
</dbReference>
<keyword evidence="2 3" id="KW-0663">Pyridoxal phosphate</keyword>
<dbReference type="Gene3D" id="3.40.640.10">
    <property type="entry name" value="Type I PLP-dependent aspartate aminotransferase-like (Major domain)"/>
    <property type="match status" value="1"/>
</dbReference>
<dbReference type="RefSeq" id="WP_218143227.1">
    <property type="nucleotide sequence ID" value="NZ_FOOY01000008.1"/>
</dbReference>
<evidence type="ECO:0000313" key="5">
    <source>
        <dbReference type="Proteomes" id="UP000198752"/>
    </source>
</evidence>
<gene>
    <name evidence="4" type="ORF">SAMN02982927_01387</name>
</gene>
<evidence type="ECO:0000256" key="2">
    <source>
        <dbReference type="ARBA" id="ARBA00022898"/>
    </source>
</evidence>
<dbReference type="PIRSF" id="PIRSF000521">
    <property type="entry name" value="Transaminase_4ab_Lys_Orn"/>
    <property type="match status" value="1"/>
</dbReference>
<organism evidence="4 5">
    <name type="scientific">Sporolactobacillus nakayamae</name>
    <dbReference type="NCBI Taxonomy" id="269670"/>
    <lineage>
        <taxon>Bacteria</taxon>
        <taxon>Bacillati</taxon>
        <taxon>Bacillota</taxon>
        <taxon>Bacilli</taxon>
        <taxon>Bacillales</taxon>
        <taxon>Sporolactobacillaceae</taxon>
        <taxon>Sporolactobacillus</taxon>
    </lineage>
</organism>
<dbReference type="Gene3D" id="3.90.1150.10">
    <property type="entry name" value="Aspartate Aminotransferase, domain 1"/>
    <property type="match status" value="1"/>
</dbReference>
<sequence length="437" mass="48595">MRLSGNLINNENSKKIYEQSKKYLVNGVASSFHKAGFQDFPICFDHGKGAHLYDVDGNEYIDYVAGMGPLILGYSPDAVNQAVAEQMTKGTQFCSPSADLNKLAEKLTEIIPCAERVVFQNTGTEANMFAFRLARAFTGKSKIIKFEGQYHGWSDEEMISTDAHSIADLGPREQPKKSREVLGQLANASDQIIILPWNDLSAIKHVIEEQRDEIAAIITEPYMCDSGPIFPNEGYLEELRTLATENKILLIFDEVITGFRLALGGAQEYFGVTPDVAVFAKAISGGLPLSVVTGKHSIMDCGIRTFGTFNGNALSVAAALATIDELQRDGVYARFDVLGQQLTDGLRKLGDRYQVPLYCRHDGAICMLLLGVDQPVDDFRDYLKFADIELYNHLVARSLELGIRLTPNRGRIYLSTEHTEREIRKTLQIIETIFSEF</sequence>
<comment type="cofactor">
    <cofactor evidence="1">
        <name>pyridoxal 5'-phosphate</name>
        <dbReference type="ChEBI" id="CHEBI:597326"/>
    </cofactor>
</comment>
<dbReference type="Pfam" id="PF00202">
    <property type="entry name" value="Aminotran_3"/>
    <property type="match status" value="1"/>
</dbReference>
<dbReference type="PROSITE" id="PS00600">
    <property type="entry name" value="AA_TRANSFER_CLASS_3"/>
    <property type="match status" value="1"/>
</dbReference>
<dbReference type="InterPro" id="IPR049704">
    <property type="entry name" value="Aminotrans_3_PPA_site"/>
</dbReference>
<dbReference type="PANTHER" id="PTHR43713">
    <property type="entry name" value="GLUTAMATE-1-SEMIALDEHYDE 2,1-AMINOMUTASE"/>
    <property type="match status" value="1"/>
</dbReference>
<comment type="similarity">
    <text evidence="3">Belongs to the class-III pyridoxal-phosphate-dependent aminotransferase family.</text>
</comment>
<dbReference type="STRING" id="269670.SAMN02982927_01387"/>
<dbReference type="InterPro" id="IPR015421">
    <property type="entry name" value="PyrdxlP-dep_Trfase_major"/>
</dbReference>
<proteinExistence type="inferred from homology"/>